<name>A0A835NCF4_9ROSI</name>
<dbReference type="Proteomes" id="UP000657918">
    <property type="component" value="Unassembled WGS sequence"/>
</dbReference>
<dbReference type="Pfam" id="PF02365">
    <property type="entry name" value="NAM"/>
    <property type="match status" value="1"/>
</dbReference>
<gene>
    <name evidence="7" type="ORF">SADUNF_Sadunf01G0185100</name>
</gene>
<feature type="region of interest" description="Disordered" evidence="5">
    <location>
        <begin position="122"/>
        <end position="203"/>
    </location>
</feature>
<dbReference type="Gene3D" id="2.170.150.80">
    <property type="entry name" value="NAC domain"/>
    <property type="match status" value="1"/>
</dbReference>
<feature type="compositionally biased region" description="Low complexity" evidence="5">
    <location>
        <begin position="147"/>
        <end position="159"/>
    </location>
</feature>
<protein>
    <recommendedName>
        <fullName evidence="6">NAC domain-containing protein</fullName>
    </recommendedName>
</protein>
<proteinExistence type="predicted"/>
<evidence type="ECO:0000256" key="2">
    <source>
        <dbReference type="ARBA" id="ARBA00023125"/>
    </source>
</evidence>
<evidence type="ECO:0000256" key="3">
    <source>
        <dbReference type="ARBA" id="ARBA00023163"/>
    </source>
</evidence>
<accession>A0A835NCF4</accession>
<keyword evidence="8" id="KW-1185">Reference proteome</keyword>
<dbReference type="EMBL" id="JADGMS010000001">
    <property type="protein sequence ID" value="KAF9690338.1"/>
    <property type="molecule type" value="Genomic_DNA"/>
</dbReference>
<keyword evidence="1" id="KW-0805">Transcription regulation</keyword>
<keyword evidence="4" id="KW-0539">Nucleus</keyword>
<feature type="compositionally biased region" description="Basic and acidic residues" evidence="5">
    <location>
        <begin position="122"/>
        <end position="146"/>
    </location>
</feature>
<dbReference type="InterPro" id="IPR003441">
    <property type="entry name" value="NAC-dom"/>
</dbReference>
<dbReference type="GO" id="GO:0003677">
    <property type="term" value="F:DNA binding"/>
    <property type="evidence" value="ECO:0007669"/>
    <property type="project" value="UniProtKB-KW"/>
</dbReference>
<dbReference type="PANTHER" id="PTHR31744:SF194">
    <property type="entry name" value="OS01G0888300 PROTEIN"/>
    <property type="match status" value="1"/>
</dbReference>
<comment type="caution">
    <text evidence="7">The sequence shown here is derived from an EMBL/GenBank/DDBJ whole genome shotgun (WGS) entry which is preliminary data.</text>
</comment>
<evidence type="ECO:0000256" key="1">
    <source>
        <dbReference type="ARBA" id="ARBA00023015"/>
    </source>
</evidence>
<evidence type="ECO:0000256" key="5">
    <source>
        <dbReference type="SAM" id="MobiDB-lite"/>
    </source>
</evidence>
<dbReference type="PANTHER" id="PTHR31744">
    <property type="entry name" value="PROTEIN CUP-SHAPED COTYLEDON 2-RELATED"/>
    <property type="match status" value="1"/>
</dbReference>
<evidence type="ECO:0000313" key="7">
    <source>
        <dbReference type="EMBL" id="KAF9690338.1"/>
    </source>
</evidence>
<evidence type="ECO:0000313" key="8">
    <source>
        <dbReference type="Proteomes" id="UP000657918"/>
    </source>
</evidence>
<dbReference type="OrthoDB" id="683555at2759"/>
<dbReference type="GO" id="GO:0006355">
    <property type="term" value="P:regulation of DNA-templated transcription"/>
    <property type="evidence" value="ECO:0007669"/>
    <property type="project" value="InterPro"/>
</dbReference>
<keyword evidence="2" id="KW-0238">DNA-binding</keyword>
<evidence type="ECO:0000259" key="6">
    <source>
        <dbReference type="PROSITE" id="PS51005"/>
    </source>
</evidence>
<feature type="domain" description="NAC" evidence="6">
    <location>
        <begin position="55"/>
        <end position="208"/>
    </location>
</feature>
<dbReference type="AlphaFoldDB" id="A0A835NCF4"/>
<reference evidence="7 8" key="1">
    <citation type="submission" date="2020-10" db="EMBL/GenBank/DDBJ databases">
        <title>Plant Genome Project.</title>
        <authorList>
            <person name="Zhang R.-G."/>
        </authorList>
    </citation>
    <scope>NUCLEOTIDE SEQUENCE [LARGE SCALE GENOMIC DNA]</scope>
    <source>
        <strain evidence="7">FAFU-HL-1</strain>
        <tissue evidence="7">Leaf</tissue>
    </source>
</reference>
<dbReference type="SUPFAM" id="SSF101941">
    <property type="entry name" value="NAC domain"/>
    <property type="match status" value="1"/>
</dbReference>
<evidence type="ECO:0000256" key="4">
    <source>
        <dbReference type="ARBA" id="ARBA00023242"/>
    </source>
</evidence>
<sequence>MITYDTLASPLAVAACSTTQIVQFSAMSHNDENNNSNYDNTSNKDDEDDHEHDMVMPGFRFRPTEEELIEFYLRRKVEGKHFNVELITFLDLYSYDPWELPALAAIGEKEWFFYVPRDRKYRNGDRPNRHETERYRKRAGIEDHPSLPRSLPSRASSSRGTQSDKKHQSHVTVKRFQPGQSSQQIEMEKTSETDASGGSDVTTALGLSQHNINAYHPISPSLELPASVEEAMFLNQSKQASSSFLVPNCTNLFTVTSSMSSNPADDDLHRLINYQQADNGNHQQQQQFYLLQQRQTSQLSSLAPQSQPLPFNMLPTTFPDRLWDWNQMQESNIRDYNNPFK</sequence>
<feature type="compositionally biased region" description="Polar residues" evidence="5">
    <location>
        <begin position="193"/>
        <end position="203"/>
    </location>
</feature>
<dbReference type="InterPro" id="IPR036093">
    <property type="entry name" value="NAC_dom_sf"/>
</dbReference>
<feature type="region of interest" description="Disordered" evidence="5">
    <location>
        <begin position="27"/>
        <end position="53"/>
    </location>
</feature>
<keyword evidence="3" id="KW-0804">Transcription</keyword>
<dbReference type="PROSITE" id="PS51005">
    <property type="entry name" value="NAC"/>
    <property type="match status" value="1"/>
</dbReference>
<organism evidence="7 8">
    <name type="scientific">Salix dunnii</name>
    <dbReference type="NCBI Taxonomy" id="1413687"/>
    <lineage>
        <taxon>Eukaryota</taxon>
        <taxon>Viridiplantae</taxon>
        <taxon>Streptophyta</taxon>
        <taxon>Embryophyta</taxon>
        <taxon>Tracheophyta</taxon>
        <taxon>Spermatophyta</taxon>
        <taxon>Magnoliopsida</taxon>
        <taxon>eudicotyledons</taxon>
        <taxon>Gunneridae</taxon>
        <taxon>Pentapetalae</taxon>
        <taxon>rosids</taxon>
        <taxon>fabids</taxon>
        <taxon>Malpighiales</taxon>
        <taxon>Salicaceae</taxon>
        <taxon>Saliceae</taxon>
        <taxon>Salix</taxon>
    </lineage>
</organism>